<reference evidence="6" key="2">
    <citation type="journal article" date="2019" name="Int. J. Syst. Evol. Microbiol.">
        <title>The Global Catalogue of Microorganisms (GCM) 10K type strain sequencing project: providing services to taxonomists for standard genome sequencing and annotation.</title>
        <authorList>
            <consortium name="The Broad Institute Genomics Platform"/>
            <consortium name="The Broad Institute Genome Sequencing Center for Infectious Disease"/>
            <person name="Wu L."/>
            <person name="Ma J."/>
        </authorList>
    </citation>
    <scope>NUCLEOTIDE SEQUENCE [LARGE SCALE GENOMIC DNA]</scope>
    <source>
        <strain evidence="6">NBRC 105830</strain>
    </source>
</reference>
<comment type="similarity">
    <text evidence="1">Belongs to the NmrA-type oxidoreductase family.</text>
</comment>
<dbReference type="PANTHER" id="PTHR42748:SF7">
    <property type="entry name" value="NMRA LIKE REDOX SENSOR 1-RELATED"/>
    <property type="match status" value="1"/>
</dbReference>
<keyword evidence="6" id="KW-1185">Reference proteome</keyword>
<evidence type="ECO:0000313" key="5">
    <source>
        <dbReference type="EMBL" id="GMA22079.1"/>
    </source>
</evidence>
<evidence type="ECO:0000313" key="6">
    <source>
        <dbReference type="Proteomes" id="UP001157109"/>
    </source>
</evidence>
<reference evidence="5" key="3">
    <citation type="submission" date="2023-02" db="EMBL/GenBank/DDBJ databases">
        <authorList>
            <person name="Sun Q."/>
            <person name="Mori K."/>
        </authorList>
    </citation>
    <scope>NUCLEOTIDE SEQUENCE</scope>
    <source>
        <strain evidence="5">NBRC 105830</strain>
    </source>
</reference>
<dbReference type="InterPro" id="IPR051164">
    <property type="entry name" value="NmrA-like_oxidored"/>
</dbReference>
<sequence length="293" mass="30429">MTTTPSTPTTIAVIGATGQQGGSVVDALLERGGVTVRALVRDPEGDKGKALAARGVELIQGDLTTPESIDTVLTGADAAFAMTTMGGPGGTDFEISTGKAVADAAKRTGLPHLVFSSVGGAERHSGIDHFESKRRVEEHIESLGIHATFVRPVFFMENLLGMGVSVEDGTVVVRQPLPEDIPLQMVAVRDIGRVAASILLGGTAVEGKGVEIAGDELTGPQIAAAFGEAAGLPARYEALPLEALAGMGDAATMFEWFTKLPAYQADFAATRKLDPEVLDLKAWIAHIGWTAGN</sequence>
<dbReference type="SUPFAM" id="SSF51735">
    <property type="entry name" value="NAD(P)-binding Rossmann-fold domains"/>
    <property type="match status" value="1"/>
</dbReference>
<evidence type="ECO:0000256" key="2">
    <source>
        <dbReference type="ARBA" id="ARBA00022857"/>
    </source>
</evidence>
<dbReference type="EMBL" id="BSUJ01000003">
    <property type="protein sequence ID" value="GMA22079.1"/>
    <property type="molecule type" value="Genomic_DNA"/>
</dbReference>
<dbReference type="InterPro" id="IPR036291">
    <property type="entry name" value="NAD(P)-bd_dom_sf"/>
</dbReference>
<dbReference type="InterPro" id="IPR008030">
    <property type="entry name" value="NmrA-like"/>
</dbReference>
<evidence type="ECO:0000259" key="3">
    <source>
        <dbReference type="Pfam" id="PF05368"/>
    </source>
</evidence>
<feature type="domain" description="NmrA-like" evidence="3">
    <location>
        <begin position="9"/>
        <end position="263"/>
    </location>
</feature>
<dbReference type="PANTHER" id="PTHR42748">
    <property type="entry name" value="NITROGEN METABOLITE REPRESSION PROTEIN NMRA FAMILY MEMBER"/>
    <property type="match status" value="1"/>
</dbReference>
<proteinExistence type="inferred from homology"/>
<dbReference type="Gene3D" id="3.90.25.10">
    <property type="entry name" value="UDP-galactose 4-epimerase, domain 1"/>
    <property type="match status" value="1"/>
</dbReference>
<dbReference type="Proteomes" id="UP001157109">
    <property type="component" value="Unassembled WGS sequence"/>
</dbReference>
<dbReference type="EMBL" id="BSUJ01000001">
    <property type="protein sequence ID" value="GMA19206.1"/>
    <property type="molecule type" value="Genomic_DNA"/>
</dbReference>
<dbReference type="Pfam" id="PF05368">
    <property type="entry name" value="NmrA"/>
    <property type="match status" value="1"/>
</dbReference>
<organism evidence="5 6">
    <name type="scientific">Arsenicicoccus piscis</name>
    <dbReference type="NCBI Taxonomy" id="673954"/>
    <lineage>
        <taxon>Bacteria</taxon>
        <taxon>Bacillati</taxon>
        <taxon>Actinomycetota</taxon>
        <taxon>Actinomycetes</taxon>
        <taxon>Micrococcales</taxon>
        <taxon>Intrasporangiaceae</taxon>
        <taxon>Arsenicicoccus</taxon>
    </lineage>
</organism>
<dbReference type="CDD" id="cd05251">
    <property type="entry name" value="NmrA_like_SDR_a"/>
    <property type="match status" value="1"/>
</dbReference>
<comment type="caution">
    <text evidence="5">The sequence shown here is derived from an EMBL/GenBank/DDBJ whole genome shotgun (WGS) entry which is preliminary data.</text>
</comment>
<keyword evidence="2" id="KW-0521">NADP</keyword>
<evidence type="ECO:0000313" key="4">
    <source>
        <dbReference type="EMBL" id="GMA19206.1"/>
    </source>
</evidence>
<evidence type="ECO:0000256" key="1">
    <source>
        <dbReference type="ARBA" id="ARBA00006328"/>
    </source>
</evidence>
<name>A0ABQ6HWK2_9MICO</name>
<gene>
    <name evidence="4" type="ORF">GCM10025862_12270</name>
    <name evidence="5" type="ORF">GCM10025862_41010</name>
</gene>
<dbReference type="Gene3D" id="3.40.50.720">
    <property type="entry name" value="NAD(P)-binding Rossmann-like Domain"/>
    <property type="match status" value="1"/>
</dbReference>
<protein>
    <recommendedName>
        <fullName evidence="3">NmrA-like domain-containing protein</fullName>
    </recommendedName>
</protein>
<dbReference type="RefSeq" id="WP_241441910.1">
    <property type="nucleotide sequence ID" value="NZ_BSUJ01000001.1"/>
</dbReference>
<reference evidence="5" key="1">
    <citation type="journal article" date="2014" name="Int. J. Syst. Evol. Microbiol.">
        <title>Complete genome of a new Firmicutes species belonging to the dominant human colonic microbiota ('Ruminococcus bicirculans') reveals two chromosomes and a selective capacity to utilize plant glucans.</title>
        <authorList>
            <consortium name="NISC Comparative Sequencing Program"/>
            <person name="Wegmann U."/>
            <person name="Louis P."/>
            <person name="Goesmann A."/>
            <person name="Henrissat B."/>
            <person name="Duncan S.H."/>
            <person name="Flint H.J."/>
        </authorList>
    </citation>
    <scope>NUCLEOTIDE SEQUENCE</scope>
    <source>
        <strain evidence="5">NBRC 105830</strain>
    </source>
</reference>
<accession>A0ABQ6HWK2</accession>